<dbReference type="InterPro" id="IPR031148">
    <property type="entry name" value="Plexin"/>
</dbReference>
<dbReference type="InterPro" id="IPR002909">
    <property type="entry name" value="IPT_dom"/>
</dbReference>
<dbReference type="GO" id="GO:0007162">
    <property type="term" value="P:negative regulation of cell adhesion"/>
    <property type="evidence" value="ECO:0007669"/>
    <property type="project" value="TreeGrafter"/>
</dbReference>
<dbReference type="EMBL" id="CARXXK010000001">
    <property type="protein sequence ID" value="CAI6347242.1"/>
    <property type="molecule type" value="Genomic_DNA"/>
</dbReference>
<dbReference type="Proteomes" id="UP001160148">
    <property type="component" value="Unassembled WGS sequence"/>
</dbReference>
<feature type="domain" description="IPT/TIG" evidence="2">
    <location>
        <begin position="269"/>
        <end position="342"/>
    </location>
</feature>
<evidence type="ECO:0000313" key="3">
    <source>
        <dbReference type="EMBL" id="CAI6347242.1"/>
    </source>
</evidence>
<organism evidence="3 4">
    <name type="scientific">Macrosiphum euphorbiae</name>
    <name type="common">potato aphid</name>
    <dbReference type="NCBI Taxonomy" id="13131"/>
    <lineage>
        <taxon>Eukaryota</taxon>
        <taxon>Metazoa</taxon>
        <taxon>Ecdysozoa</taxon>
        <taxon>Arthropoda</taxon>
        <taxon>Hexapoda</taxon>
        <taxon>Insecta</taxon>
        <taxon>Pterygota</taxon>
        <taxon>Neoptera</taxon>
        <taxon>Paraneoptera</taxon>
        <taxon>Hemiptera</taxon>
        <taxon>Sternorrhyncha</taxon>
        <taxon>Aphidomorpha</taxon>
        <taxon>Aphidoidea</taxon>
        <taxon>Aphididae</taxon>
        <taxon>Macrosiphini</taxon>
        <taxon>Macrosiphum</taxon>
    </lineage>
</organism>
<dbReference type="PANTHER" id="PTHR22625">
    <property type="entry name" value="PLEXIN"/>
    <property type="match status" value="1"/>
</dbReference>
<dbReference type="GO" id="GO:0008360">
    <property type="term" value="P:regulation of cell shape"/>
    <property type="evidence" value="ECO:0007669"/>
    <property type="project" value="TreeGrafter"/>
</dbReference>
<evidence type="ECO:0000256" key="1">
    <source>
        <dbReference type="SAM" id="Phobius"/>
    </source>
</evidence>
<dbReference type="GO" id="GO:0017154">
    <property type="term" value="F:semaphorin receptor activity"/>
    <property type="evidence" value="ECO:0007669"/>
    <property type="project" value="InterPro"/>
</dbReference>
<keyword evidence="1" id="KW-0472">Membrane</keyword>
<gene>
    <name evidence="3" type="ORF">MEUPH1_LOCUS4054</name>
</gene>
<dbReference type="InterPro" id="IPR013783">
    <property type="entry name" value="Ig-like_fold"/>
</dbReference>
<dbReference type="GO" id="GO:0048468">
    <property type="term" value="P:cell development"/>
    <property type="evidence" value="ECO:0007669"/>
    <property type="project" value="UniProtKB-ARBA"/>
</dbReference>
<dbReference type="GO" id="GO:0005886">
    <property type="term" value="C:plasma membrane"/>
    <property type="evidence" value="ECO:0007669"/>
    <property type="project" value="TreeGrafter"/>
</dbReference>
<name>A0AAV0VVM6_9HEMI</name>
<dbReference type="Pfam" id="PF01833">
    <property type="entry name" value="TIG"/>
    <property type="match status" value="1"/>
</dbReference>
<dbReference type="InterPro" id="IPR014756">
    <property type="entry name" value="Ig_E-set"/>
</dbReference>
<dbReference type="AlphaFoldDB" id="A0AAV0VVM6"/>
<dbReference type="CDD" id="cd00102">
    <property type="entry name" value="IPT"/>
    <property type="match status" value="1"/>
</dbReference>
<dbReference type="GO" id="GO:0048731">
    <property type="term" value="P:system development"/>
    <property type="evidence" value="ECO:0007669"/>
    <property type="project" value="UniProtKB-ARBA"/>
</dbReference>
<keyword evidence="4" id="KW-1185">Reference proteome</keyword>
<sequence length="620" mass="69913">MVDSKKLCKNKNYCNHKSINGIFFIVYTMVLMFPTHSIALETMSNIIRCSDSMTCTKCTLTPECVWSLMQQECGHKNQFNSSSLIIPTISECPQISVVTSYRYNDFKTRIHVTNNLKITNDLVGFTYYLLRTKMYYVLQNTIEKEVSIYDKTLIWFPLQKEKATFDVEMPTVTYFMFIKFNSIMLRFDKVEDHYFTFYKHEECATNEANKYKSCATCGWNKNGNSNYLKWCSSENTCEVNKNLYMKNNATHQLNENVAFVTNDCAEINVTAVDPLSGPQTGGTTLTIIVKNHRIFAENRTLKVTVAGTLCTNLKTSGLETITCTTSQVVGALSGPVLVEYSSLESGLKIESSQIFHFCPNPVLDEDQQLGGVVSGGTSVPVRGSHFVEPCVVSSARLYVDLVDGVRRYAESYCDPPINDTYMVCRTPRVNGTSWNGNSSVVGRLLNFGLEITFLKEDLSFNHSLPIAVRSSSPRFYVHPDPVFLDFEIDVSGSVVVNGLNLENFQPEDIVIQSADSPSSLCEVVTVTRHSWVCEPTMSVNGSQVVSVTLANSSVFTVIRRTSHHPDDPYIPLGWFLVIIFTVLAFFCAFAFFLTRKYRYATKNICKPPKAYIRSRSYTTM</sequence>
<keyword evidence="1" id="KW-0812">Transmembrane</keyword>
<protein>
    <recommendedName>
        <fullName evidence="2">IPT/TIG domain-containing protein</fullName>
    </recommendedName>
</protein>
<dbReference type="GO" id="GO:0050772">
    <property type="term" value="P:positive regulation of axonogenesis"/>
    <property type="evidence" value="ECO:0007669"/>
    <property type="project" value="TreeGrafter"/>
</dbReference>
<proteinExistence type="predicted"/>
<dbReference type="GO" id="GO:0030334">
    <property type="term" value="P:regulation of cell migration"/>
    <property type="evidence" value="ECO:0007669"/>
    <property type="project" value="TreeGrafter"/>
</dbReference>
<dbReference type="Gene3D" id="2.60.40.10">
    <property type="entry name" value="Immunoglobulins"/>
    <property type="match status" value="1"/>
</dbReference>
<comment type="caution">
    <text evidence="3">The sequence shown here is derived from an EMBL/GenBank/DDBJ whole genome shotgun (WGS) entry which is preliminary data.</text>
</comment>
<feature type="transmembrane region" description="Helical" evidence="1">
    <location>
        <begin position="572"/>
        <end position="593"/>
    </location>
</feature>
<dbReference type="PANTHER" id="PTHR22625:SF4">
    <property type="entry name" value="PLEXIN-C1"/>
    <property type="match status" value="1"/>
</dbReference>
<accession>A0AAV0VVM6</accession>
<dbReference type="GO" id="GO:0002116">
    <property type="term" value="C:semaphorin receptor complex"/>
    <property type="evidence" value="ECO:0007669"/>
    <property type="project" value="TreeGrafter"/>
</dbReference>
<dbReference type="SUPFAM" id="SSF81296">
    <property type="entry name" value="E set domains"/>
    <property type="match status" value="1"/>
</dbReference>
<evidence type="ECO:0000313" key="4">
    <source>
        <dbReference type="Proteomes" id="UP001160148"/>
    </source>
</evidence>
<keyword evidence="1" id="KW-1133">Transmembrane helix</keyword>
<feature type="transmembrane region" description="Helical" evidence="1">
    <location>
        <begin position="21"/>
        <end position="40"/>
    </location>
</feature>
<reference evidence="3 4" key="1">
    <citation type="submission" date="2023-01" db="EMBL/GenBank/DDBJ databases">
        <authorList>
            <person name="Whitehead M."/>
        </authorList>
    </citation>
    <scope>NUCLEOTIDE SEQUENCE [LARGE SCALE GENOMIC DNA]</scope>
</reference>
<evidence type="ECO:0000259" key="2">
    <source>
        <dbReference type="Pfam" id="PF01833"/>
    </source>
</evidence>